<feature type="domain" description="Acyl-CoA dehydrogenase/oxidase C-terminal" evidence="6">
    <location>
        <begin position="299"/>
        <end position="452"/>
    </location>
</feature>
<dbReference type="InterPro" id="IPR052904">
    <property type="entry name" value="Acyl-CoA_dehydrogenase-like"/>
</dbReference>
<dbReference type="PANTHER" id="PTHR42707">
    <property type="entry name" value="ACYL-COA DEHYDROGENASE"/>
    <property type="match status" value="1"/>
</dbReference>
<dbReference type="SUPFAM" id="SSF47203">
    <property type="entry name" value="Acyl-CoA dehydrogenase C-terminal domain-like"/>
    <property type="match status" value="1"/>
</dbReference>
<evidence type="ECO:0000256" key="1">
    <source>
        <dbReference type="ARBA" id="ARBA00001974"/>
    </source>
</evidence>
<dbReference type="Pfam" id="PF02770">
    <property type="entry name" value="Acyl-CoA_dh_M"/>
    <property type="match status" value="1"/>
</dbReference>
<name>A0ABQ0Z8Q8_9HYPH</name>
<feature type="domain" description="Adaptive response protein AidB N-terminal" evidence="8">
    <location>
        <begin position="21"/>
        <end position="180"/>
    </location>
</feature>
<dbReference type="InterPro" id="IPR041504">
    <property type="entry name" value="AidB_N"/>
</dbReference>
<evidence type="ECO:0000256" key="4">
    <source>
        <dbReference type="ARBA" id="ARBA00022827"/>
    </source>
</evidence>
<protein>
    <submittedName>
        <fullName evidence="9">Acyl-CoA dehydrogenase</fullName>
    </submittedName>
</protein>
<dbReference type="InterPro" id="IPR009100">
    <property type="entry name" value="AcylCoA_DH/oxidase_NM_dom_sf"/>
</dbReference>
<proteinExistence type="inferred from homology"/>
<dbReference type="Pfam" id="PF18158">
    <property type="entry name" value="AidB_N"/>
    <property type="match status" value="1"/>
</dbReference>
<organism evidence="9 10">
    <name type="scientific">Rhizobium dioscoreae</name>
    <dbReference type="NCBI Taxonomy" id="2653122"/>
    <lineage>
        <taxon>Bacteria</taxon>
        <taxon>Pseudomonadati</taxon>
        <taxon>Pseudomonadota</taxon>
        <taxon>Alphaproteobacteria</taxon>
        <taxon>Hyphomicrobiales</taxon>
        <taxon>Rhizobiaceae</taxon>
        <taxon>Rhizobium/Agrobacterium group</taxon>
        <taxon>Rhizobium</taxon>
    </lineage>
</organism>
<dbReference type="InterPro" id="IPR009075">
    <property type="entry name" value="AcylCo_DH/oxidase_C"/>
</dbReference>
<evidence type="ECO:0000256" key="3">
    <source>
        <dbReference type="ARBA" id="ARBA00022630"/>
    </source>
</evidence>
<dbReference type="InterPro" id="IPR036250">
    <property type="entry name" value="AcylCo_DH-like_C"/>
</dbReference>
<dbReference type="Gene3D" id="1.20.140.10">
    <property type="entry name" value="Butyryl-CoA Dehydrogenase, subunit A, domain 3"/>
    <property type="match status" value="1"/>
</dbReference>
<evidence type="ECO:0000259" key="8">
    <source>
        <dbReference type="Pfam" id="PF18158"/>
    </source>
</evidence>
<dbReference type="EMBL" id="BLAJ01000005">
    <property type="protein sequence ID" value="GES51933.1"/>
    <property type="molecule type" value="Genomic_DNA"/>
</dbReference>
<evidence type="ECO:0000313" key="9">
    <source>
        <dbReference type="EMBL" id="GES51933.1"/>
    </source>
</evidence>
<keyword evidence="10" id="KW-1185">Reference proteome</keyword>
<comment type="caution">
    <text evidence="9">The sequence shown here is derived from an EMBL/GenBank/DDBJ whole genome shotgun (WGS) entry which is preliminary data.</text>
</comment>
<comment type="similarity">
    <text evidence="2 5">Belongs to the acyl-CoA dehydrogenase family.</text>
</comment>
<sequence>MLYKRFMTQPTRTDDPFADLNQPSLWTGINAYRSDPLIVDLTSGLPRSIREELEQHGRFVTSHEAQELARMANQGTPQLRTHGPRGERLDVVEFHPAWHALMRRSMAMGLHSSIWDAQADPEAKGHSHKVRAARFYLTAQLECGHLCPLTMTSASVAAMMASPAVQKDWAPKILSRKYDSSNKPAMQKSAVTIGMGMTEKQGGTDVRANKTSADKVSEGIYRLSGHKWFMSAPMSDAFIMLAQTKDGMGCFLVPRLLEDGSANGLHFQRLKDKLGNRSNASSEVEFTDTFGFLLGAPDAGIRTILDMVTLTRLDCALASAGIMRASLAEAVHHARGRSVFGKMLVNQPIMTRVLADMALDVAAATALAFRLAEAFDKASGSSEDAAYARVMTPVAKYWCCKIAPALIYEAMECIGGSGYIEERPIARHYREAPVNAIWEGSGNVMALDVLRVLNRGRDLFETVFAGLARDLGPAGKKTIDVLRAAMALCEQDEGAARLLVEQMALAAGAAELYRLGAGKIADAFIETRLAGGWRATYGMLDSRFDASYIVDLLYPPAT</sequence>
<dbReference type="InterPro" id="IPR006091">
    <property type="entry name" value="Acyl-CoA_Oxase/DH_mid-dom"/>
</dbReference>
<dbReference type="PANTHER" id="PTHR42707:SF3">
    <property type="entry name" value="ACYL-COA DEHYDROGENASE AIDB-RELATED"/>
    <property type="match status" value="1"/>
</dbReference>
<evidence type="ECO:0000259" key="6">
    <source>
        <dbReference type="Pfam" id="PF00441"/>
    </source>
</evidence>
<evidence type="ECO:0000313" key="10">
    <source>
        <dbReference type="Proteomes" id="UP000390335"/>
    </source>
</evidence>
<comment type="cofactor">
    <cofactor evidence="1 5">
        <name>FAD</name>
        <dbReference type="ChEBI" id="CHEBI:57692"/>
    </cofactor>
</comment>
<gene>
    <name evidence="9" type="primary">acd_3</name>
    <name evidence="9" type="ORF">RsS93_45470</name>
</gene>
<evidence type="ECO:0000256" key="5">
    <source>
        <dbReference type="RuleBase" id="RU362125"/>
    </source>
</evidence>
<keyword evidence="5" id="KW-0560">Oxidoreductase</keyword>
<keyword evidence="4 5" id="KW-0274">FAD</keyword>
<feature type="domain" description="Acyl-CoA oxidase/dehydrogenase middle" evidence="7">
    <location>
        <begin position="195"/>
        <end position="288"/>
    </location>
</feature>
<accession>A0ABQ0Z8Q8</accession>
<dbReference type="Proteomes" id="UP000390335">
    <property type="component" value="Unassembled WGS sequence"/>
</dbReference>
<dbReference type="InterPro" id="IPR006089">
    <property type="entry name" value="Acyl-CoA_DH_CS"/>
</dbReference>
<dbReference type="Gene3D" id="6.10.250.600">
    <property type="match status" value="1"/>
</dbReference>
<dbReference type="SUPFAM" id="SSF56645">
    <property type="entry name" value="Acyl-CoA dehydrogenase NM domain-like"/>
    <property type="match status" value="1"/>
</dbReference>
<evidence type="ECO:0000259" key="7">
    <source>
        <dbReference type="Pfam" id="PF02770"/>
    </source>
</evidence>
<reference evidence="9 10" key="1">
    <citation type="journal article" date="2020" name="Genome Biol. Evol.">
        <title>Rhizobium dioscoreae sp. nov., a plant growth-promoting bacterium isolated from yam (Dioscorea species).</title>
        <authorList>
            <person name="Ouyabe M."/>
            <person name="Tanaka N."/>
            <person name="Shiwa Y."/>
            <person name="Fujita N."/>
            <person name="Kikuno H."/>
            <person name="Babil P."/>
            <person name="Shiwachi H."/>
        </authorList>
    </citation>
    <scope>NUCLEOTIDE SEQUENCE [LARGE SCALE GENOMIC DNA]</scope>
    <source>
        <strain evidence="9 10">S-93</strain>
    </source>
</reference>
<dbReference type="PROSITE" id="PS00073">
    <property type="entry name" value="ACYL_COA_DH_2"/>
    <property type="match status" value="1"/>
</dbReference>
<evidence type="ECO:0000256" key="2">
    <source>
        <dbReference type="ARBA" id="ARBA00009347"/>
    </source>
</evidence>
<dbReference type="Gene3D" id="2.40.110.20">
    <property type="match status" value="1"/>
</dbReference>
<keyword evidence="3 5" id="KW-0285">Flavoprotein</keyword>
<dbReference type="Pfam" id="PF00441">
    <property type="entry name" value="Acyl-CoA_dh_1"/>
    <property type="match status" value="1"/>
</dbReference>